<feature type="transmembrane region" description="Helical" evidence="1">
    <location>
        <begin position="20"/>
        <end position="39"/>
    </location>
</feature>
<reference evidence="2 3" key="1">
    <citation type="submission" date="2013-01" db="EMBL/GenBank/DDBJ databases">
        <authorList>
            <person name="Fiebig A."/>
            <person name="Goeker M."/>
            <person name="Klenk H.-P.P."/>
        </authorList>
    </citation>
    <scope>NUCLEOTIDE SEQUENCE [LARGE SCALE GENOMIC DNA]</scope>
    <source>
        <strain evidence="2 3">DSM 24838</strain>
    </source>
</reference>
<feature type="transmembrane region" description="Helical" evidence="1">
    <location>
        <begin position="68"/>
        <end position="87"/>
    </location>
</feature>
<keyword evidence="3" id="KW-1185">Reference proteome</keyword>
<proteinExistence type="predicted"/>
<keyword evidence="1" id="KW-1133">Transmembrane helix</keyword>
<feature type="transmembrane region" description="Helical" evidence="1">
    <location>
        <begin position="46"/>
        <end position="62"/>
    </location>
</feature>
<sequence length="217" mass="22986">MDPTFGYCERIDPDLWAEPLNAVTNVAFLLAAWITWARAVDRTGRALALALLAIGVASGLWHTLARGWAGVLDTLTILAFAAIYLHAAVRDFLGRGGTAGLVIAAFYLGFAVIGGHQLQVAAPALGANAFYIAIAILIGAWGVALVRPAPPLGWGLIAAAALLGVSITVRALDAPLCDRLPQGTHWLWHLLNAIVLGWMAELRRPYAPRLEGGGRGR</sequence>
<evidence type="ECO:0000256" key="1">
    <source>
        <dbReference type="SAM" id="Phobius"/>
    </source>
</evidence>
<feature type="transmembrane region" description="Helical" evidence="1">
    <location>
        <begin position="99"/>
        <end position="118"/>
    </location>
</feature>
<dbReference type="EMBL" id="AONG01000014">
    <property type="protein sequence ID" value="KIQ68347.1"/>
    <property type="molecule type" value="Genomic_DNA"/>
</dbReference>
<dbReference type="Proteomes" id="UP000035100">
    <property type="component" value="Unassembled WGS sequence"/>
</dbReference>
<organism evidence="2 3">
    <name type="scientific">Wenxinia marina DSM 24838</name>
    <dbReference type="NCBI Taxonomy" id="1123501"/>
    <lineage>
        <taxon>Bacteria</taxon>
        <taxon>Pseudomonadati</taxon>
        <taxon>Pseudomonadota</taxon>
        <taxon>Alphaproteobacteria</taxon>
        <taxon>Rhodobacterales</taxon>
        <taxon>Roseobacteraceae</taxon>
        <taxon>Wenxinia</taxon>
    </lineage>
</organism>
<evidence type="ECO:0000313" key="2">
    <source>
        <dbReference type="EMBL" id="KIQ68347.1"/>
    </source>
</evidence>
<dbReference type="STRING" id="1123501.Wenmar_02994"/>
<accession>A0A0D0Q7A1</accession>
<evidence type="ECO:0000313" key="3">
    <source>
        <dbReference type="Proteomes" id="UP000035100"/>
    </source>
</evidence>
<feature type="transmembrane region" description="Helical" evidence="1">
    <location>
        <begin position="184"/>
        <end position="200"/>
    </location>
</feature>
<dbReference type="eggNOG" id="ENOG5032TAD">
    <property type="taxonomic scope" value="Bacteria"/>
</dbReference>
<dbReference type="RefSeq" id="WP_018301785.1">
    <property type="nucleotide sequence ID" value="NZ_KB902279.1"/>
</dbReference>
<dbReference type="OrthoDB" id="277121at2"/>
<protein>
    <recommendedName>
        <fullName evidence="4">Ceramidase</fullName>
    </recommendedName>
</protein>
<keyword evidence="1" id="KW-0472">Membrane</keyword>
<feature type="transmembrane region" description="Helical" evidence="1">
    <location>
        <begin position="124"/>
        <end position="145"/>
    </location>
</feature>
<gene>
    <name evidence="2" type="ORF">Wenmar_02994</name>
</gene>
<comment type="caution">
    <text evidence="2">The sequence shown here is derived from an EMBL/GenBank/DDBJ whole genome shotgun (WGS) entry which is preliminary data.</text>
</comment>
<keyword evidence="1" id="KW-0812">Transmembrane</keyword>
<name>A0A0D0Q7A1_9RHOB</name>
<feature type="transmembrane region" description="Helical" evidence="1">
    <location>
        <begin position="152"/>
        <end position="172"/>
    </location>
</feature>
<dbReference type="AlphaFoldDB" id="A0A0D0Q7A1"/>
<evidence type="ECO:0008006" key="4">
    <source>
        <dbReference type="Google" id="ProtNLM"/>
    </source>
</evidence>